<proteinExistence type="predicted"/>
<sequence length="164" mass="18541">MRIWSLHPCLLDRRGLVACWRETLLAQKVLRGLTKGYTNHPQLERFKAIDDPVLSVATYLHALADEADSRGYNFNRDRIAYSSDDLAQAAQAPNAISVTTGQLRYELRFLGTKVASRDPEWLSSTLNSYLQPTDSDESQVILPAHPLFDVIEGPIESWEKVKDI</sequence>
<gene>
    <name evidence="1" type="ORF">DI525_05570</name>
</gene>
<keyword evidence="1" id="KW-0456">Lyase</keyword>
<accession>A0A2W5SW36</accession>
<dbReference type="AlphaFoldDB" id="A0A2W5SW36"/>
<evidence type="ECO:0000313" key="1">
    <source>
        <dbReference type="EMBL" id="PZR04983.1"/>
    </source>
</evidence>
<evidence type="ECO:0000313" key="2">
    <source>
        <dbReference type="Proteomes" id="UP000249432"/>
    </source>
</evidence>
<reference evidence="1 2" key="1">
    <citation type="submission" date="2017-08" db="EMBL/GenBank/DDBJ databases">
        <title>Infants hospitalized years apart are colonized by the same room-sourced microbial strains.</title>
        <authorList>
            <person name="Brooks B."/>
            <person name="Olm M.R."/>
            <person name="Firek B.A."/>
            <person name="Baker R."/>
            <person name="Thomas B.C."/>
            <person name="Morowitz M.J."/>
            <person name="Banfield J.F."/>
        </authorList>
    </citation>
    <scope>NUCLEOTIDE SEQUENCE [LARGE SCALE GENOMIC DNA]</scope>
    <source>
        <strain evidence="1">S2_003_000_R1_3</strain>
    </source>
</reference>
<name>A0A2W5SW36_9CORY</name>
<organism evidence="1 2">
    <name type="scientific">Corynebacterium kroppenstedtii</name>
    <dbReference type="NCBI Taxonomy" id="161879"/>
    <lineage>
        <taxon>Bacteria</taxon>
        <taxon>Bacillati</taxon>
        <taxon>Actinomycetota</taxon>
        <taxon>Actinomycetes</taxon>
        <taxon>Mycobacteriales</taxon>
        <taxon>Corynebacteriaceae</taxon>
        <taxon>Corynebacterium</taxon>
    </lineage>
</organism>
<protein>
    <submittedName>
        <fullName evidence="1">DNA lyase</fullName>
    </submittedName>
</protein>
<dbReference type="Pfam" id="PF03013">
    <property type="entry name" value="Pyr_excise"/>
    <property type="match status" value="1"/>
</dbReference>
<dbReference type="Proteomes" id="UP000249432">
    <property type="component" value="Unassembled WGS sequence"/>
</dbReference>
<dbReference type="InterPro" id="IPR004260">
    <property type="entry name" value="Pyr-dimer_DNA_glycosylase"/>
</dbReference>
<comment type="caution">
    <text evidence="1">The sequence shown here is derived from an EMBL/GenBank/DDBJ whole genome shotgun (WGS) entry which is preliminary data.</text>
</comment>
<dbReference type="RefSeq" id="WP_303734778.1">
    <property type="nucleotide sequence ID" value="NZ_CAKZHK010000002.1"/>
</dbReference>
<dbReference type="GO" id="GO:0016829">
    <property type="term" value="F:lyase activity"/>
    <property type="evidence" value="ECO:0007669"/>
    <property type="project" value="UniProtKB-KW"/>
</dbReference>
<dbReference type="EMBL" id="QFRA01000010">
    <property type="protein sequence ID" value="PZR04983.1"/>
    <property type="molecule type" value="Genomic_DNA"/>
</dbReference>